<dbReference type="GO" id="GO:0017080">
    <property type="term" value="F:sodium channel regulator activity"/>
    <property type="evidence" value="ECO:0007669"/>
    <property type="project" value="TreeGrafter"/>
</dbReference>
<protein>
    <recommendedName>
        <fullName evidence="7">FXYD domain-containing ion transport regulator</fullName>
    </recommendedName>
</protein>
<dbReference type="GO" id="GO:0043269">
    <property type="term" value="P:regulation of monoatomic ion transport"/>
    <property type="evidence" value="ECO:0007669"/>
    <property type="project" value="InterPro"/>
</dbReference>
<dbReference type="AlphaFoldDB" id="A0A8B8TZC0"/>
<accession>A0A8B8TZC0</accession>
<dbReference type="RefSeq" id="XP_032347659.1">
    <property type="nucleotide sequence ID" value="XM_032491768.1"/>
</dbReference>
<evidence type="ECO:0000313" key="8">
    <source>
        <dbReference type="Proteomes" id="UP000694856"/>
    </source>
</evidence>
<dbReference type="GO" id="GO:0016020">
    <property type="term" value="C:membrane"/>
    <property type="evidence" value="ECO:0007669"/>
    <property type="project" value="UniProtKB-SubCell"/>
</dbReference>
<comment type="subcellular location">
    <subcellularLocation>
        <location evidence="1">Membrane</location>
        <topology evidence="1">Single-pass membrane protein</topology>
    </subcellularLocation>
</comment>
<keyword evidence="3 7" id="KW-0813">Transport</keyword>
<feature type="transmembrane region" description="Helical" evidence="7">
    <location>
        <begin position="39"/>
        <end position="61"/>
    </location>
</feature>
<name>A0A8B8TZC0_CAMFR</name>
<dbReference type="InterPro" id="IPR047283">
    <property type="entry name" value="FXYD4"/>
</dbReference>
<reference evidence="9" key="1">
    <citation type="submission" date="2025-08" db="UniProtKB">
        <authorList>
            <consortium name="RefSeq"/>
        </authorList>
    </citation>
    <scope>IDENTIFICATION</scope>
    <source>
        <tissue evidence="9">Ear skin</tissue>
    </source>
</reference>
<evidence type="ECO:0000256" key="5">
    <source>
        <dbReference type="ARBA" id="ARBA00023065"/>
    </source>
</evidence>
<dbReference type="InterPro" id="IPR000272">
    <property type="entry name" value="Ion-transport_regulator_FXYD"/>
</dbReference>
<evidence type="ECO:0000256" key="3">
    <source>
        <dbReference type="ARBA" id="ARBA00022448"/>
    </source>
</evidence>
<dbReference type="GeneID" id="106730645"/>
<gene>
    <name evidence="9" type="primary">FXYD4</name>
</gene>
<evidence type="ECO:0000313" key="9">
    <source>
        <dbReference type="RefSeq" id="XP_032347659.1"/>
    </source>
</evidence>
<dbReference type="CTD" id="53828"/>
<evidence type="ECO:0000256" key="4">
    <source>
        <dbReference type="ARBA" id="ARBA00022692"/>
    </source>
</evidence>
<dbReference type="Gene3D" id="1.20.5.780">
    <property type="entry name" value="Single helix bin"/>
    <property type="match status" value="1"/>
</dbReference>
<dbReference type="CDD" id="cd20322">
    <property type="entry name" value="FXYD4"/>
    <property type="match status" value="1"/>
</dbReference>
<keyword evidence="5 7" id="KW-0406">Ion transport</keyword>
<evidence type="ECO:0000256" key="2">
    <source>
        <dbReference type="ARBA" id="ARBA00005948"/>
    </source>
</evidence>
<proteinExistence type="inferred from homology"/>
<keyword evidence="4 7" id="KW-0812">Transmembrane</keyword>
<keyword evidence="7" id="KW-1133">Transmembrane helix</keyword>
<sequence length="90" mass="9737">MGPRLGIKESRWVVDQKERPICNMVFGRTSFQQGDWEGLQVGGTICAVLLCIAGILFALSGKCKCKSNQKRSPLPEKAVPLITPGSVSTC</sequence>
<evidence type="ECO:0000256" key="6">
    <source>
        <dbReference type="ARBA" id="ARBA00023136"/>
    </source>
</evidence>
<organism evidence="8 9">
    <name type="scientific">Camelus ferus</name>
    <name type="common">Wild bactrian camel</name>
    <name type="synonym">Camelus bactrianus ferus</name>
    <dbReference type="NCBI Taxonomy" id="419612"/>
    <lineage>
        <taxon>Eukaryota</taxon>
        <taxon>Metazoa</taxon>
        <taxon>Chordata</taxon>
        <taxon>Craniata</taxon>
        <taxon>Vertebrata</taxon>
        <taxon>Euteleostomi</taxon>
        <taxon>Mammalia</taxon>
        <taxon>Eutheria</taxon>
        <taxon>Laurasiatheria</taxon>
        <taxon>Artiodactyla</taxon>
        <taxon>Tylopoda</taxon>
        <taxon>Camelidae</taxon>
        <taxon>Camelus</taxon>
    </lineage>
</organism>
<dbReference type="GO" id="GO:0071805">
    <property type="term" value="P:potassium ion transmembrane transport"/>
    <property type="evidence" value="ECO:0007669"/>
    <property type="project" value="InterPro"/>
</dbReference>
<evidence type="ECO:0000256" key="7">
    <source>
        <dbReference type="RuleBase" id="RU364131"/>
    </source>
</evidence>
<dbReference type="Proteomes" id="UP000694856">
    <property type="component" value="Chromosome 11"/>
</dbReference>
<dbReference type="Pfam" id="PF02038">
    <property type="entry name" value="ATP1G1_PLM_MAT8"/>
    <property type="match status" value="1"/>
</dbReference>
<keyword evidence="8" id="KW-1185">Reference proteome</keyword>
<comment type="similarity">
    <text evidence="2 7">Belongs to the FXYD family.</text>
</comment>
<dbReference type="PANTHER" id="PTHR14132">
    <property type="entry name" value="SODIUM/POTASSIUM-TRANSPORTING ATPASE SUBUNIT GAMMA"/>
    <property type="match status" value="1"/>
</dbReference>
<keyword evidence="6 7" id="KW-0472">Membrane</keyword>
<evidence type="ECO:0000256" key="1">
    <source>
        <dbReference type="ARBA" id="ARBA00004167"/>
    </source>
</evidence>
<dbReference type="PANTHER" id="PTHR14132:SF10">
    <property type="entry name" value="FXYD DOMAIN-CONTAINING ION TRANSPORT REGULATOR 4"/>
    <property type="match status" value="1"/>
</dbReference>